<dbReference type="AlphaFoldDB" id="A0A415ME92"/>
<accession>A0A415ME92</accession>
<reference evidence="1 2" key="1">
    <citation type="submission" date="2018-08" db="EMBL/GenBank/DDBJ databases">
        <title>A genome reference for cultivated species of the human gut microbiota.</title>
        <authorList>
            <person name="Zou Y."/>
            <person name="Xue W."/>
            <person name="Luo G."/>
        </authorList>
    </citation>
    <scope>NUCLEOTIDE SEQUENCE [LARGE SCALE GENOMIC DNA]</scope>
    <source>
        <strain evidence="1 2">AF36-7BH</strain>
    </source>
</reference>
<evidence type="ECO:0000313" key="1">
    <source>
        <dbReference type="EMBL" id="RHL71152.1"/>
    </source>
</evidence>
<proteinExistence type="predicted"/>
<protein>
    <submittedName>
        <fullName evidence="1">Uncharacterized protein</fullName>
    </submittedName>
</protein>
<organism evidence="1 2">
    <name type="scientific">Lachnospira eligens</name>
    <dbReference type="NCBI Taxonomy" id="39485"/>
    <lineage>
        <taxon>Bacteria</taxon>
        <taxon>Bacillati</taxon>
        <taxon>Bacillota</taxon>
        <taxon>Clostridia</taxon>
        <taxon>Lachnospirales</taxon>
        <taxon>Lachnospiraceae</taxon>
        <taxon>Lachnospira</taxon>
    </lineage>
</organism>
<dbReference type="RefSeq" id="WP_118370084.1">
    <property type="nucleotide sequence ID" value="NZ_QROY01000002.1"/>
</dbReference>
<name>A0A415ME92_9FIRM</name>
<comment type="caution">
    <text evidence="1">The sequence shown here is derived from an EMBL/GenBank/DDBJ whole genome shotgun (WGS) entry which is preliminary data.</text>
</comment>
<sequence>MFEYNGYHFESVRKLKESEKKDICTFSKHIRSDRELGICDYDVDWKKHDYSWKDFYSASNDSQLDIFLCKENGKLYVPCEHELFQFEEKEHKLPTAKKIKR</sequence>
<gene>
    <name evidence="1" type="ORF">DW007_03110</name>
</gene>
<dbReference type="EMBL" id="QROY01000002">
    <property type="protein sequence ID" value="RHL71152.1"/>
    <property type="molecule type" value="Genomic_DNA"/>
</dbReference>
<evidence type="ECO:0000313" key="2">
    <source>
        <dbReference type="Proteomes" id="UP000285201"/>
    </source>
</evidence>
<dbReference type="Proteomes" id="UP000285201">
    <property type="component" value="Unassembled WGS sequence"/>
</dbReference>